<dbReference type="Gene3D" id="3.20.20.120">
    <property type="entry name" value="Enolase-like C-terminal domain"/>
    <property type="match status" value="1"/>
</dbReference>
<dbReference type="SUPFAM" id="SSF51604">
    <property type="entry name" value="Enolase C-terminal domain-like"/>
    <property type="match status" value="1"/>
</dbReference>
<dbReference type="SFLD" id="SFLDS00001">
    <property type="entry name" value="Enolase"/>
    <property type="match status" value="1"/>
</dbReference>
<keyword evidence="2" id="KW-0479">Metal-binding</keyword>
<reference evidence="5 6" key="1">
    <citation type="journal article" date="2019" name="ACS Chem. Biol.">
        <title>Identification and Mobilization of a Cryptic Antibiotic Biosynthesis Gene Locus from a Human-Pathogenic Nocardia Isolate.</title>
        <authorList>
            <person name="Herisse M."/>
            <person name="Ishida K."/>
            <person name="Porter J.L."/>
            <person name="Howden B."/>
            <person name="Hertweck C."/>
            <person name="Stinear T.P."/>
            <person name="Pidot S.J."/>
        </authorList>
    </citation>
    <scope>NUCLEOTIDE SEQUENCE [LARGE SCALE GENOMIC DNA]</scope>
    <source>
        <strain evidence="5 6">AUSMDU00012715</strain>
    </source>
</reference>
<dbReference type="InterPro" id="IPR013341">
    <property type="entry name" value="Mandelate_racemase_N_dom"/>
</dbReference>
<comment type="cofactor">
    <cofactor evidence="1">
        <name>Mg(2+)</name>
        <dbReference type="ChEBI" id="CHEBI:18420"/>
    </cofactor>
</comment>
<evidence type="ECO:0000313" key="5">
    <source>
        <dbReference type="EMBL" id="QIS22089.1"/>
    </source>
</evidence>
<proteinExistence type="predicted"/>
<dbReference type="PANTHER" id="PTHR13794:SF58">
    <property type="entry name" value="MITOCHONDRIAL ENOLASE SUPERFAMILY MEMBER 1"/>
    <property type="match status" value="1"/>
</dbReference>
<dbReference type="InterPro" id="IPR029065">
    <property type="entry name" value="Enolase_C-like"/>
</dbReference>
<sequence>MNSTDLSIVDPVAVSVYRFPTPGPEADGTLRWDATTAVVVELTAGGERGLGWTYSSPATAEVIGHDLAPILRGRSPFDIPGCRTALQRACRNIGTTAVVAHALSAVDIALWDLKARLLRVPLSVLLGAARAATPVYGSGGFTNLADDELAEQISQWRTAGCEAVKIKIGQDRGGAIDRDLERVALATELIGDRCRLMVDANGAYTVGRARRVGAELDRCGVVWFEEPVTSDDPHGLDRVRAALRCDVTAGEYICGRYDAAALIDVVDCLQLDVTRCGGYSGFLECAALAAAHGRDVSAHCAPALHAPITAAVPNVRHLEWFIDHARLEPILVDGAPRVADGVLPPQGGIRSGHGHGMRISESAATYRVSTYSESVSVPSQASGE</sequence>
<dbReference type="InterPro" id="IPR046945">
    <property type="entry name" value="RHMD-like"/>
</dbReference>
<gene>
    <name evidence="5" type="ORF">F6W96_30815</name>
</gene>
<evidence type="ECO:0000259" key="4">
    <source>
        <dbReference type="SMART" id="SM00922"/>
    </source>
</evidence>
<dbReference type="SMART" id="SM00922">
    <property type="entry name" value="MR_MLE"/>
    <property type="match status" value="1"/>
</dbReference>
<dbReference type="Gene3D" id="3.30.390.10">
    <property type="entry name" value="Enolase-like, N-terminal domain"/>
    <property type="match status" value="1"/>
</dbReference>
<evidence type="ECO:0000313" key="6">
    <source>
        <dbReference type="Proteomes" id="UP000500953"/>
    </source>
</evidence>
<dbReference type="SUPFAM" id="SSF54826">
    <property type="entry name" value="Enolase N-terminal domain-like"/>
    <property type="match status" value="1"/>
</dbReference>
<feature type="domain" description="Mandelate racemase/muconate lactonizing enzyme C-terminal" evidence="4">
    <location>
        <begin position="146"/>
        <end position="246"/>
    </location>
</feature>
<evidence type="ECO:0000256" key="3">
    <source>
        <dbReference type="ARBA" id="ARBA00022842"/>
    </source>
</evidence>
<dbReference type="PANTHER" id="PTHR13794">
    <property type="entry name" value="ENOLASE SUPERFAMILY, MANDELATE RACEMASE"/>
    <property type="match status" value="1"/>
</dbReference>
<dbReference type="GO" id="GO:0016836">
    <property type="term" value="F:hydro-lyase activity"/>
    <property type="evidence" value="ECO:0007669"/>
    <property type="project" value="TreeGrafter"/>
</dbReference>
<dbReference type="InterPro" id="IPR013342">
    <property type="entry name" value="Mandelate_racemase_C"/>
</dbReference>
<protein>
    <submittedName>
        <fullName evidence="5">Mandelate racemase</fullName>
    </submittedName>
</protein>
<dbReference type="Proteomes" id="UP000500953">
    <property type="component" value="Chromosome"/>
</dbReference>
<dbReference type="InterPro" id="IPR018110">
    <property type="entry name" value="Mandel_Rmase/mucon_lact_enz_CS"/>
</dbReference>
<evidence type="ECO:0000256" key="1">
    <source>
        <dbReference type="ARBA" id="ARBA00001946"/>
    </source>
</evidence>
<dbReference type="EMBL" id="CP046173">
    <property type="protein sequence ID" value="QIS22089.1"/>
    <property type="molecule type" value="Genomic_DNA"/>
</dbReference>
<dbReference type="GO" id="GO:0009063">
    <property type="term" value="P:amino acid catabolic process"/>
    <property type="evidence" value="ECO:0007669"/>
    <property type="project" value="InterPro"/>
</dbReference>
<dbReference type="AlphaFoldDB" id="A0A6G9Z906"/>
<dbReference type="RefSeq" id="WP_167489478.1">
    <property type="nucleotide sequence ID" value="NZ_CP046173.1"/>
</dbReference>
<dbReference type="InterPro" id="IPR036849">
    <property type="entry name" value="Enolase-like_C_sf"/>
</dbReference>
<dbReference type="Pfam" id="PF02746">
    <property type="entry name" value="MR_MLE_N"/>
    <property type="match status" value="1"/>
</dbReference>
<evidence type="ECO:0000256" key="2">
    <source>
        <dbReference type="ARBA" id="ARBA00022723"/>
    </source>
</evidence>
<dbReference type="GO" id="GO:0000287">
    <property type="term" value="F:magnesium ion binding"/>
    <property type="evidence" value="ECO:0007669"/>
    <property type="project" value="TreeGrafter"/>
</dbReference>
<keyword evidence="3" id="KW-0460">Magnesium</keyword>
<dbReference type="Pfam" id="PF13378">
    <property type="entry name" value="MR_MLE_C"/>
    <property type="match status" value="1"/>
</dbReference>
<dbReference type="PROSITE" id="PS00908">
    <property type="entry name" value="MR_MLE_1"/>
    <property type="match status" value="1"/>
</dbReference>
<name>A0A6G9Z906_9NOCA</name>
<organism evidence="5 6">
    <name type="scientific">Nocardia terpenica</name>
    <dbReference type="NCBI Taxonomy" id="455432"/>
    <lineage>
        <taxon>Bacteria</taxon>
        <taxon>Bacillati</taxon>
        <taxon>Actinomycetota</taxon>
        <taxon>Actinomycetes</taxon>
        <taxon>Mycobacteriales</taxon>
        <taxon>Nocardiaceae</taxon>
        <taxon>Nocardia</taxon>
    </lineage>
</organism>
<accession>A0A6G9Z906</accession>
<dbReference type="InterPro" id="IPR029017">
    <property type="entry name" value="Enolase-like_N"/>
</dbReference>
<dbReference type="GO" id="GO:0016052">
    <property type="term" value="P:carbohydrate catabolic process"/>
    <property type="evidence" value="ECO:0007669"/>
    <property type="project" value="TreeGrafter"/>
</dbReference>
<dbReference type="SFLD" id="SFLDG00179">
    <property type="entry name" value="mandelate_racemase"/>
    <property type="match status" value="1"/>
</dbReference>